<feature type="compositionally biased region" description="Basic and acidic residues" evidence="1">
    <location>
        <begin position="262"/>
        <end position="280"/>
    </location>
</feature>
<evidence type="ECO:0000256" key="1">
    <source>
        <dbReference type="SAM" id="MobiDB-lite"/>
    </source>
</evidence>
<comment type="caution">
    <text evidence="2">The sequence shown here is derived from an EMBL/GenBank/DDBJ whole genome shotgun (WGS) entry which is preliminary data.</text>
</comment>
<feature type="region of interest" description="Disordered" evidence="1">
    <location>
        <begin position="257"/>
        <end position="353"/>
    </location>
</feature>
<feature type="region of interest" description="Disordered" evidence="1">
    <location>
        <begin position="1"/>
        <end position="34"/>
    </location>
</feature>
<gene>
    <name evidence="2" type="ORF">M7I_0960</name>
</gene>
<dbReference type="OrthoDB" id="3946750at2759"/>
<evidence type="ECO:0000313" key="3">
    <source>
        <dbReference type="Proteomes" id="UP000005446"/>
    </source>
</evidence>
<keyword evidence="3" id="KW-1185">Reference proteome</keyword>
<evidence type="ECO:0000313" key="2">
    <source>
        <dbReference type="EMBL" id="EHL02989.1"/>
    </source>
</evidence>
<proteinExistence type="predicted"/>
<feature type="compositionally biased region" description="Polar residues" evidence="1">
    <location>
        <begin position="339"/>
        <end position="353"/>
    </location>
</feature>
<feature type="compositionally biased region" description="Polar residues" evidence="1">
    <location>
        <begin position="109"/>
        <end position="120"/>
    </location>
</feature>
<dbReference type="Proteomes" id="UP000005446">
    <property type="component" value="Unassembled WGS sequence"/>
</dbReference>
<organism evidence="2 3">
    <name type="scientific">Glarea lozoyensis (strain ATCC 74030 / MF5533)</name>
    <dbReference type="NCBI Taxonomy" id="1104152"/>
    <lineage>
        <taxon>Eukaryota</taxon>
        <taxon>Fungi</taxon>
        <taxon>Dikarya</taxon>
        <taxon>Ascomycota</taxon>
        <taxon>Pezizomycotina</taxon>
        <taxon>Leotiomycetes</taxon>
        <taxon>Helotiales</taxon>
        <taxon>Helotiaceae</taxon>
        <taxon>Glarea</taxon>
    </lineage>
</organism>
<feature type="region of interest" description="Disordered" evidence="1">
    <location>
        <begin position="201"/>
        <end position="243"/>
    </location>
</feature>
<accession>H0EES6</accession>
<protein>
    <submittedName>
        <fullName evidence="2">Uncharacterized protein</fullName>
    </submittedName>
</protein>
<feature type="region of interest" description="Disordered" evidence="1">
    <location>
        <begin position="52"/>
        <end position="91"/>
    </location>
</feature>
<name>H0EES6_GLAL7</name>
<feature type="compositionally biased region" description="Basic and acidic residues" evidence="1">
    <location>
        <begin position="220"/>
        <end position="230"/>
    </location>
</feature>
<dbReference type="AlphaFoldDB" id="H0EES6"/>
<reference evidence="2 3" key="1">
    <citation type="journal article" date="2012" name="Eukaryot. Cell">
        <title>Genome sequence of the fungus Glarea lozoyensis: the first genome sequence of a species from the Helotiaceae family.</title>
        <authorList>
            <person name="Youssar L."/>
            <person name="Gruening B.A."/>
            <person name="Erxleben A."/>
            <person name="Guenther S."/>
            <person name="Huettel W."/>
        </authorList>
    </citation>
    <scope>NUCLEOTIDE SEQUENCE [LARGE SCALE GENOMIC DNA]</scope>
    <source>
        <strain evidence="3">ATCC 74030 / MF5533</strain>
    </source>
</reference>
<feature type="compositionally biased region" description="Polar residues" evidence="1">
    <location>
        <begin position="232"/>
        <end position="243"/>
    </location>
</feature>
<dbReference type="HOGENOM" id="CLU_625626_0_0_1"/>
<feature type="region of interest" description="Disordered" evidence="1">
    <location>
        <begin position="107"/>
        <end position="126"/>
    </location>
</feature>
<feature type="compositionally biased region" description="Basic and acidic residues" evidence="1">
    <location>
        <begin position="308"/>
        <end position="324"/>
    </location>
</feature>
<sequence>MVSYNKPFMAYEPDGQIEPNLKSSRKGTATEVNDDGYGIYDAKVSYNEPFMAYEPDGQVETHDKPDRPRSHDEVSKVTQKIKRPFNGRTSSPKAVLDQMLFKFDKEVAQSAQPQTSVSSKSTREASDYGYGIYDSKVSYDQPFMAYEPDGQMPHEEMQDPVEKCLNDYDSRHPYGAVYHNEPDGQPCENIKDAMAAYDKEHPYGPVYHNEPDGNIQPRDPVAEGLRDYDSRISYSPRPSAQQTKYQKLFRYIEEPEPVARSSLEEAKAEPNAADIREIYRHPGFKARNLDKNSTGNSNRKGKVSSKSSDPEGKRTPSPAPEKKLTGNFVRDFPEESSVRWDNNTATAPSSPLTQDEVQRTLEEIFHKVSFEYKVLAYDPATQMVAVGDTTSKGNVMSQPLNIAEVIPRLSQPARFFPYFEKLAMEGYDIDSGSGDESD</sequence>
<dbReference type="InParanoid" id="H0EES6"/>
<feature type="compositionally biased region" description="Basic and acidic residues" evidence="1">
    <location>
        <begin position="59"/>
        <end position="75"/>
    </location>
</feature>
<dbReference type="EMBL" id="AGUE01000016">
    <property type="protein sequence ID" value="EHL02989.1"/>
    <property type="molecule type" value="Genomic_DNA"/>
</dbReference>